<reference evidence="1 2" key="1">
    <citation type="submission" date="2019-09" db="EMBL/GenBank/DDBJ databases">
        <authorList>
            <person name="Ou C."/>
        </authorList>
    </citation>
    <scope>NUCLEOTIDE SEQUENCE [LARGE SCALE GENOMIC DNA]</scope>
    <source>
        <strain evidence="1">S2</strain>
        <tissue evidence="1">Leaf</tissue>
    </source>
</reference>
<dbReference type="EMBL" id="SMOL01000753">
    <property type="protein sequence ID" value="KAB2600441.1"/>
    <property type="molecule type" value="Genomic_DNA"/>
</dbReference>
<name>A0A5N5FF35_9ROSA</name>
<reference evidence="1 2" key="3">
    <citation type="submission" date="2019-11" db="EMBL/GenBank/DDBJ databases">
        <title>A de novo genome assembly of a pear dwarfing rootstock.</title>
        <authorList>
            <person name="Wang F."/>
            <person name="Wang J."/>
            <person name="Li S."/>
            <person name="Zhang Y."/>
            <person name="Fang M."/>
            <person name="Ma L."/>
            <person name="Zhao Y."/>
            <person name="Jiang S."/>
        </authorList>
    </citation>
    <scope>NUCLEOTIDE SEQUENCE [LARGE SCALE GENOMIC DNA]</scope>
    <source>
        <strain evidence="1">S2</strain>
        <tissue evidence="1">Leaf</tissue>
    </source>
</reference>
<organism evidence="1 2">
    <name type="scientific">Pyrus ussuriensis x Pyrus communis</name>
    <dbReference type="NCBI Taxonomy" id="2448454"/>
    <lineage>
        <taxon>Eukaryota</taxon>
        <taxon>Viridiplantae</taxon>
        <taxon>Streptophyta</taxon>
        <taxon>Embryophyta</taxon>
        <taxon>Tracheophyta</taxon>
        <taxon>Spermatophyta</taxon>
        <taxon>Magnoliopsida</taxon>
        <taxon>eudicotyledons</taxon>
        <taxon>Gunneridae</taxon>
        <taxon>Pentapetalae</taxon>
        <taxon>rosids</taxon>
        <taxon>fabids</taxon>
        <taxon>Rosales</taxon>
        <taxon>Rosaceae</taxon>
        <taxon>Amygdaloideae</taxon>
        <taxon>Maleae</taxon>
        <taxon>Pyrus</taxon>
    </lineage>
</organism>
<sequence>MVTLYDCSSATGYAAQGIAESGFLHLMLFGGLIFSVDVDEECGLEEWAVTCVIESCKSKRRMKEKTHIGL</sequence>
<gene>
    <name evidence="1" type="ORF">D8674_010712</name>
</gene>
<evidence type="ECO:0000313" key="1">
    <source>
        <dbReference type="EMBL" id="KAB2600441.1"/>
    </source>
</evidence>
<dbReference type="Proteomes" id="UP000327157">
    <property type="component" value="Chromosome 13"/>
</dbReference>
<dbReference type="AlphaFoldDB" id="A0A5N5FF35"/>
<accession>A0A5N5FF35</accession>
<comment type="caution">
    <text evidence="1">The sequence shown here is derived from an EMBL/GenBank/DDBJ whole genome shotgun (WGS) entry which is preliminary data.</text>
</comment>
<protein>
    <submittedName>
        <fullName evidence="1">Pentatricopeptide repeat-containing protein</fullName>
    </submittedName>
</protein>
<evidence type="ECO:0000313" key="2">
    <source>
        <dbReference type="Proteomes" id="UP000327157"/>
    </source>
</evidence>
<reference evidence="2" key="2">
    <citation type="submission" date="2019-10" db="EMBL/GenBank/DDBJ databases">
        <title>A de novo genome assembly of a pear dwarfing rootstock.</title>
        <authorList>
            <person name="Wang F."/>
            <person name="Wang J."/>
            <person name="Li S."/>
            <person name="Zhang Y."/>
            <person name="Fang M."/>
            <person name="Ma L."/>
            <person name="Zhao Y."/>
            <person name="Jiang S."/>
        </authorList>
    </citation>
    <scope>NUCLEOTIDE SEQUENCE [LARGE SCALE GENOMIC DNA]</scope>
</reference>
<keyword evidence="2" id="KW-1185">Reference proteome</keyword>
<proteinExistence type="predicted"/>